<organism evidence="1 2">
    <name type="scientific">Haematococcus lacustris</name>
    <name type="common">Green alga</name>
    <name type="synonym">Haematococcus pluvialis</name>
    <dbReference type="NCBI Taxonomy" id="44745"/>
    <lineage>
        <taxon>Eukaryota</taxon>
        <taxon>Viridiplantae</taxon>
        <taxon>Chlorophyta</taxon>
        <taxon>core chlorophytes</taxon>
        <taxon>Chlorophyceae</taxon>
        <taxon>CS clade</taxon>
        <taxon>Chlamydomonadales</taxon>
        <taxon>Haematococcaceae</taxon>
        <taxon>Haematococcus</taxon>
    </lineage>
</organism>
<evidence type="ECO:0000313" key="1">
    <source>
        <dbReference type="EMBL" id="GFH21489.1"/>
    </source>
</evidence>
<keyword evidence="2" id="KW-1185">Reference proteome</keyword>
<comment type="caution">
    <text evidence="1">The sequence shown here is derived from an EMBL/GenBank/DDBJ whole genome shotgun (WGS) entry which is preliminary data.</text>
</comment>
<proteinExistence type="predicted"/>
<dbReference type="Proteomes" id="UP000485058">
    <property type="component" value="Unassembled WGS sequence"/>
</dbReference>
<dbReference type="AlphaFoldDB" id="A0A699ZPC3"/>
<reference evidence="1 2" key="1">
    <citation type="submission" date="2020-02" db="EMBL/GenBank/DDBJ databases">
        <title>Draft genome sequence of Haematococcus lacustris strain NIES-144.</title>
        <authorList>
            <person name="Morimoto D."/>
            <person name="Nakagawa S."/>
            <person name="Yoshida T."/>
            <person name="Sawayama S."/>
        </authorList>
    </citation>
    <scope>NUCLEOTIDE SEQUENCE [LARGE SCALE GENOMIC DNA]</scope>
    <source>
        <strain evidence="1 2">NIES-144</strain>
    </source>
</reference>
<evidence type="ECO:0000313" key="2">
    <source>
        <dbReference type="Proteomes" id="UP000485058"/>
    </source>
</evidence>
<sequence>MMFGDWYCEPCSTTVLEPLYTTVLEPLYFGVVHWDRPSASSSLSAGLPSILCSLRSWSLKVALGSECSIRLPLFDCREGSVFAREEVRQEAVGIAPTNAVGAPQDAAVVKEAPKTGSCALPINSVLPICNTGGFKCYKAVKLHYYGVA</sequence>
<accession>A0A699ZPC3</accession>
<dbReference type="EMBL" id="BLLF01001839">
    <property type="protein sequence ID" value="GFH21489.1"/>
    <property type="molecule type" value="Genomic_DNA"/>
</dbReference>
<protein>
    <submittedName>
        <fullName evidence="1">Uncharacterized protein</fullName>
    </submittedName>
</protein>
<name>A0A699ZPC3_HAELA</name>
<gene>
    <name evidence="1" type="ORF">HaLaN_18804</name>
</gene>